<evidence type="ECO:0008006" key="4">
    <source>
        <dbReference type="Google" id="ProtNLM"/>
    </source>
</evidence>
<comment type="caution">
    <text evidence="2">The sequence shown here is derived from an EMBL/GenBank/DDBJ whole genome shotgun (WGS) entry which is preliminary data.</text>
</comment>
<name>A0ABQ0U800_9GAMM</name>
<feature type="transmembrane region" description="Helical" evidence="1">
    <location>
        <begin position="104"/>
        <end position="121"/>
    </location>
</feature>
<keyword evidence="1" id="KW-0812">Transmembrane</keyword>
<reference evidence="2 3" key="1">
    <citation type="submission" date="2019-07" db="EMBL/GenBank/DDBJ databases">
        <title>Whole genome shotgun sequence of Halomonas halophila NBRC 102604.</title>
        <authorList>
            <person name="Hosoyama A."/>
            <person name="Uohara A."/>
            <person name="Ohji S."/>
            <person name="Ichikawa N."/>
        </authorList>
    </citation>
    <scope>NUCLEOTIDE SEQUENCE [LARGE SCALE GENOMIC DNA]</scope>
    <source>
        <strain evidence="2 3">NBRC 102604</strain>
    </source>
</reference>
<dbReference type="Proteomes" id="UP000321121">
    <property type="component" value="Unassembled WGS sequence"/>
</dbReference>
<organism evidence="2 3">
    <name type="scientific">Halomonas halophila</name>
    <dbReference type="NCBI Taxonomy" id="29573"/>
    <lineage>
        <taxon>Bacteria</taxon>
        <taxon>Pseudomonadati</taxon>
        <taxon>Pseudomonadota</taxon>
        <taxon>Gammaproteobacteria</taxon>
        <taxon>Oceanospirillales</taxon>
        <taxon>Halomonadaceae</taxon>
        <taxon>Halomonas</taxon>
    </lineage>
</organism>
<feature type="transmembrane region" description="Helical" evidence="1">
    <location>
        <begin position="20"/>
        <end position="43"/>
    </location>
</feature>
<sequence>MTEPARLTALLRRWHDRRRLWAGLALAAALTVAWGSLVPGDALPRSLPWDKLNHFLGYAAIAGLSGLAGLRLTLAFAAAALFGVAIEFAQIAVPGRFGGDPADILANALGAGCAVLVLWGLRRRIMR</sequence>
<evidence type="ECO:0000313" key="3">
    <source>
        <dbReference type="Proteomes" id="UP000321121"/>
    </source>
</evidence>
<evidence type="ECO:0000313" key="2">
    <source>
        <dbReference type="EMBL" id="GEK74546.1"/>
    </source>
</evidence>
<gene>
    <name evidence="2" type="ORF">HHA04nite_30900</name>
</gene>
<dbReference type="EMBL" id="BJUS01000049">
    <property type="protein sequence ID" value="GEK74546.1"/>
    <property type="molecule type" value="Genomic_DNA"/>
</dbReference>
<proteinExistence type="predicted"/>
<keyword evidence="3" id="KW-1185">Reference proteome</keyword>
<keyword evidence="1" id="KW-1133">Transmembrane helix</keyword>
<accession>A0ABQ0U800</accession>
<dbReference type="RefSeq" id="WP_107180950.1">
    <property type="nucleotide sequence ID" value="NZ_BJUS01000049.1"/>
</dbReference>
<protein>
    <recommendedName>
        <fullName evidence="4">VanZ-like domain-containing protein</fullName>
    </recommendedName>
</protein>
<keyword evidence="1" id="KW-0472">Membrane</keyword>
<feature type="transmembrane region" description="Helical" evidence="1">
    <location>
        <begin position="55"/>
        <end position="84"/>
    </location>
</feature>
<evidence type="ECO:0000256" key="1">
    <source>
        <dbReference type="SAM" id="Phobius"/>
    </source>
</evidence>